<protein>
    <recommendedName>
        <fullName evidence="18">Calcineurin B homologous protein 3</fullName>
    </recommendedName>
    <alternativeName>
        <fullName evidence="19">Tescalcin</fullName>
    </alternativeName>
</protein>
<dbReference type="Gene3D" id="1.10.238.10">
    <property type="entry name" value="EF-hand"/>
    <property type="match status" value="1"/>
</dbReference>
<sequence>MGASQTRTEKYQDLADKTGFSLEQIENLHKRFQRLSNNEQTISREQLDSIPSLDYNPIKKQIIEAFFDKRNQHQNEVGSYEEIGFEQFLMVMSHFRPPSLTTTEEEKETMRKEKLRFLFNMHDTGNDGTITLVEYRKVVEELLSKSGDIEQETVKAIADAAMLEVASTNVPHMVHVVDKVSHAQGCSGIHVRANIQRVRLQAHTIPLQLQNTYRSEDIYDYVYIDAFGKGKQLTAKECEYLIGHQVTADYYSAISTTEVLLRMVGNLLNIGKRGEGNEKSYQLLRDSLDLYLTINPDNVQYLLLQARLYFHLGIWPEKVLDILQHIQALDPSQHGAVGYLVQHTLEHIQHKKHPVTPEVKKRSVSEHLEVQYSVGLIMKHKREPGAPLGPPGDRPPGGGTLLLRVFSEFADTHYFANEELQTRYPEDMVETLGTVQELYHRLTPGTGNQDQALATDQNNHQAMPM</sequence>
<evidence type="ECO:0000256" key="16">
    <source>
        <dbReference type="ARBA" id="ARBA00023288"/>
    </source>
</evidence>
<keyword evidence="7" id="KW-0963">Cytoplasm</keyword>
<evidence type="ECO:0000256" key="4">
    <source>
        <dbReference type="ARBA" id="ARBA00004632"/>
    </source>
</evidence>
<dbReference type="GO" id="GO:0005634">
    <property type="term" value="C:nucleus"/>
    <property type="evidence" value="ECO:0007669"/>
    <property type="project" value="UniProtKB-SubCell"/>
</dbReference>
<comment type="caution">
    <text evidence="21">The sequence shown here is derived from an EMBL/GenBank/DDBJ whole genome shotgun (WGS) entry which is preliminary data.</text>
</comment>
<keyword evidence="16" id="KW-0449">Lipoprotein</keyword>
<evidence type="ECO:0000256" key="6">
    <source>
        <dbReference type="ARBA" id="ARBA00022475"/>
    </source>
</evidence>
<evidence type="ECO:0000256" key="10">
    <source>
        <dbReference type="ARBA" id="ARBA00022782"/>
    </source>
</evidence>
<dbReference type="InterPro" id="IPR052490">
    <property type="entry name" value="CHP3"/>
</dbReference>
<comment type="similarity">
    <text evidence="17">Belongs to the calcineurin regulatory subunit family. CHP subfamily.</text>
</comment>
<dbReference type="GO" id="GO:0030154">
    <property type="term" value="P:cell differentiation"/>
    <property type="evidence" value="ECO:0007669"/>
    <property type="project" value="UniProtKB-KW"/>
</dbReference>
<keyword evidence="10" id="KW-0221">Differentiation</keyword>
<evidence type="ECO:0000256" key="14">
    <source>
        <dbReference type="ARBA" id="ARBA00023242"/>
    </source>
</evidence>
<reference evidence="21 22" key="1">
    <citation type="submission" date="2019-01" db="EMBL/GenBank/DDBJ databases">
        <title>A chromosome-scale genome assembly of the yellow perch, Perca flavescens.</title>
        <authorList>
            <person name="Feron R."/>
            <person name="Morvezen R."/>
            <person name="Bestin A."/>
            <person name="Haffray P."/>
            <person name="Klopp C."/>
            <person name="Zahm M."/>
            <person name="Cabau C."/>
            <person name="Roques C."/>
            <person name="Donnadieu C."/>
            <person name="Bouchez O."/>
            <person name="Christie M."/>
            <person name="Larson W."/>
            <person name="Guiguen Y."/>
        </authorList>
    </citation>
    <scope>NUCLEOTIDE SEQUENCE [LARGE SCALE GENOMIC DNA]</scope>
    <source>
        <strain evidence="21">YP-PL-M2</strain>
        <tissue evidence="21">Blood</tissue>
    </source>
</reference>
<keyword evidence="13" id="KW-0472">Membrane</keyword>
<dbReference type="GO" id="GO:0005509">
    <property type="term" value="F:calcium ion binding"/>
    <property type="evidence" value="ECO:0007669"/>
    <property type="project" value="InterPro"/>
</dbReference>
<evidence type="ECO:0000256" key="19">
    <source>
        <dbReference type="ARBA" id="ARBA00042981"/>
    </source>
</evidence>
<keyword evidence="9" id="KW-0479">Metal-binding</keyword>
<keyword evidence="12" id="KW-0649">Protein kinase inhibitor</keyword>
<dbReference type="InterPro" id="IPR002048">
    <property type="entry name" value="EF_hand_dom"/>
</dbReference>
<evidence type="ECO:0000256" key="9">
    <source>
        <dbReference type="ARBA" id="ARBA00022723"/>
    </source>
</evidence>
<keyword evidence="15" id="KW-0966">Cell projection</keyword>
<keyword evidence="6" id="KW-1003">Cell membrane</keyword>
<evidence type="ECO:0000313" key="21">
    <source>
        <dbReference type="EMBL" id="TDH13064.1"/>
    </source>
</evidence>
<keyword evidence="14" id="KW-0539">Nucleus</keyword>
<evidence type="ECO:0000256" key="2">
    <source>
        <dbReference type="ARBA" id="ARBA00004496"/>
    </source>
</evidence>
<evidence type="ECO:0000256" key="11">
    <source>
        <dbReference type="ARBA" id="ARBA00022837"/>
    </source>
</evidence>
<gene>
    <name evidence="21" type="ORF">EPR50_G00054080</name>
</gene>
<dbReference type="InterPro" id="IPR011992">
    <property type="entry name" value="EF-hand-dom_pair"/>
</dbReference>
<evidence type="ECO:0000256" key="7">
    <source>
        <dbReference type="ARBA" id="ARBA00022490"/>
    </source>
</evidence>
<evidence type="ECO:0000256" key="3">
    <source>
        <dbReference type="ARBA" id="ARBA00004510"/>
    </source>
</evidence>
<dbReference type="PROSITE" id="PS50222">
    <property type="entry name" value="EF_HAND_2"/>
    <property type="match status" value="1"/>
</dbReference>
<dbReference type="GO" id="GO:0030027">
    <property type="term" value="C:lamellipodium"/>
    <property type="evidence" value="ECO:0007669"/>
    <property type="project" value="UniProtKB-SubCell"/>
</dbReference>
<comment type="subcellular location">
    <subcellularLocation>
        <location evidence="3">Cell projection</location>
        <location evidence="3">Lamellipodium</location>
    </subcellularLocation>
    <subcellularLocation>
        <location evidence="4">Cell projection</location>
        <location evidence="4">Ruffle membrane</location>
    </subcellularLocation>
    <subcellularLocation>
        <location evidence="2">Cytoplasm</location>
    </subcellularLocation>
    <subcellularLocation>
        <location evidence="5">Membrane</location>
        <topology evidence="5">Lipid-anchor</topology>
    </subcellularLocation>
    <subcellularLocation>
        <location evidence="1">Nucleus</location>
    </subcellularLocation>
</comment>
<evidence type="ECO:0000313" key="22">
    <source>
        <dbReference type="Proteomes" id="UP000295070"/>
    </source>
</evidence>
<organism evidence="21 22">
    <name type="scientific">Perca flavescens</name>
    <name type="common">American yellow perch</name>
    <name type="synonym">Morone flavescens</name>
    <dbReference type="NCBI Taxonomy" id="8167"/>
    <lineage>
        <taxon>Eukaryota</taxon>
        <taxon>Metazoa</taxon>
        <taxon>Chordata</taxon>
        <taxon>Craniata</taxon>
        <taxon>Vertebrata</taxon>
        <taxon>Euteleostomi</taxon>
        <taxon>Actinopterygii</taxon>
        <taxon>Neopterygii</taxon>
        <taxon>Teleostei</taxon>
        <taxon>Neoteleostei</taxon>
        <taxon>Acanthomorphata</taxon>
        <taxon>Eupercaria</taxon>
        <taxon>Perciformes</taxon>
        <taxon>Percoidei</taxon>
        <taxon>Percidae</taxon>
        <taxon>Percinae</taxon>
        <taxon>Perca</taxon>
    </lineage>
</organism>
<dbReference type="GO" id="GO:0004860">
    <property type="term" value="F:protein kinase inhibitor activity"/>
    <property type="evidence" value="ECO:0007669"/>
    <property type="project" value="UniProtKB-KW"/>
</dbReference>
<evidence type="ECO:0000256" key="17">
    <source>
        <dbReference type="ARBA" id="ARBA00038164"/>
    </source>
</evidence>
<dbReference type="GO" id="GO:0032587">
    <property type="term" value="C:ruffle membrane"/>
    <property type="evidence" value="ECO:0007669"/>
    <property type="project" value="UniProtKB-SubCell"/>
</dbReference>
<dbReference type="SUPFAM" id="SSF47473">
    <property type="entry name" value="EF-hand"/>
    <property type="match status" value="1"/>
</dbReference>
<feature type="domain" description="EF-hand" evidence="20">
    <location>
        <begin position="110"/>
        <end position="145"/>
    </location>
</feature>
<evidence type="ECO:0000256" key="12">
    <source>
        <dbReference type="ARBA" id="ARBA00023013"/>
    </source>
</evidence>
<dbReference type="GO" id="GO:0005737">
    <property type="term" value="C:cytoplasm"/>
    <property type="evidence" value="ECO:0007669"/>
    <property type="project" value="UniProtKB-SubCell"/>
</dbReference>
<dbReference type="EMBL" id="SCKG01000005">
    <property type="protein sequence ID" value="TDH13064.1"/>
    <property type="molecule type" value="Genomic_DNA"/>
</dbReference>
<name>A0A484DDC3_PERFV</name>
<dbReference type="Proteomes" id="UP000295070">
    <property type="component" value="Chromosome 5"/>
</dbReference>
<evidence type="ECO:0000256" key="18">
    <source>
        <dbReference type="ARBA" id="ARBA00041032"/>
    </source>
</evidence>
<evidence type="ECO:0000256" key="13">
    <source>
        <dbReference type="ARBA" id="ARBA00023136"/>
    </source>
</evidence>
<evidence type="ECO:0000259" key="20">
    <source>
        <dbReference type="PROSITE" id="PS50222"/>
    </source>
</evidence>
<accession>A0A484DDC3</accession>
<keyword evidence="22" id="KW-1185">Reference proteome</keyword>
<dbReference type="AlphaFoldDB" id="A0A484DDC3"/>
<evidence type="ECO:0000256" key="15">
    <source>
        <dbReference type="ARBA" id="ARBA00023273"/>
    </source>
</evidence>
<proteinExistence type="inferred from homology"/>
<evidence type="ECO:0000256" key="1">
    <source>
        <dbReference type="ARBA" id="ARBA00004123"/>
    </source>
</evidence>
<dbReference type="STRING" id="8167.A0A484DDC3"/>
<evidence type="ECO:0000256" key="5">
    <source>
        <dbReference type="ARBA" id="ARBA00004635"/>
    </source>
</evidence>
<dbReference type="PANTHER" id="PTHR46823">
    <property type="entry name" value="CALCINEURIN B HOMOLOGOUS PROTEIN 3"/>
    <property type="match status" value="1"/>
</dbReference>
<evidence type="ECO:0000256" key="8">
    <source>
        <dbReference type="ARBA" id="ARBA00022707"/>
    </source>
</evidence>
<keyword evidence="11" id="KW-0106">Calcium</keyword>
<keyword evidence="8" id="KW-0519">Myristate</keyword>